<comment type="caution">
    <text evidence="2">The sequence shown here is derived from an EMBL/GenBank/DDBJ whole genome shotgun (WGS) entry which is preliminary data.</text>
</comment>
<evidence type="ECO:0000313" key="3">
    <source>
        <dbReference type="Proteomes" id="UP000518300"/>
    </source>
</evidence>
<gene>
    <name evidence="2" type="ORF">HG543_18655</name>
</gene>
<accession>A0A848LEH8</accession>
<evidence type="ECO:0000313" key="2">
    <source>
        <dbReference type="EMBL" id="NMO16866.1"/>
    </source>
</evidence>
<organism evidence="2 3">
    <name type="scientific">Pyxidicoccus fallax</name>
    <dbReference type="NCBI Taxonomy" id="394095"/>
    <lineage>
        <taxon>Bacteria</taxon>
        <taxon>Pseudomonadati</taxon>
        <taxon>Myxococcota</taxon>
        <taxon>Myxococcia</taxon>
        <taxon>Myxococcales</taxon>
        <taxon>Cystobacterineae</taxon>
        <taxon>Myxococcaceae</taxon>
        <taxon>Pyxidicoccus</taxon>
    </lineage>
</organism>
<sequence>MRKLLSSLLAATAVLSLAPTTASAFLPPQCAEICDYSRCSTRCTQGILVTTCADWGICIGIADEDPDTTSSVSENVTLEVDASLLVCSAAQ</sequence>
<dbReference type="AlphaFoldDB" id="A0A848LEH8"/>
<protein>
    <recommendedName>
        <fullName evidence="4">Lipoprotein</fullName>
    </recommendedName>
</protein>
<feature type="chain" id="PRO_5032897751" description="Lipoprotein" evidence="1">
    <location>
        <begin position="25"/>
        <end position="91"/>
    </location>
</feature>
<dbReference type="Proteomes" id="UP000518300">
    <property type="component" value="Unassembled WGS sequence"/>
</dbReference>
<evidence type="ECO:0000256" key="1">
    <source>
        <dbReference type="SAM" id="SignalP"/>
    </source>
</evidence>
<feature type="signal peptide" evidence="1">
    <location>
        <begin position="1"/>
        <end position="24"/>
    </location>
</feature>
<dbReference type="EMBL" id="JABBJJ010000080">
    <property type="protein sequence ID" value="NMO16866.1"/>
    <property type="molecule type" value="Genomic_DNA"/>
</dbReference>
<name>A0A848LEH8_9BACT</name>
<keyword evidence="3" id="KW-1185">Reference proteome</keyword>
<evidence type="ECO:0008006" key="4">
    <source>
        <dbReference type="Google" id="ProtNLM"/>
    </source>
</evidence>
<reference evidence="2 3" key="1">
    <citation type="submission" date="2020-04" db="EMBL/GenBank/DDBJ databases">
        <title>Draft genome of Pyxidicoccus fallax type strain.</title>
        <authorList>
            <person name="Whitworth D.E."/>
        </authorList>
    </citation>
    <scope>NUCLEOTIDE SEQUENCE [LARGE SCALE GENOMIC DNA]</scope>
    <source>
        <strain evidence="2 3">DSM 14698</strain>
    </source>
</reference>
<keyword evidence="1" id="KW-0732">Signal</keyword>
<dbReference type="RefSeq" id="WP_169346154.1">
    <property type="nucleotide sequence ID" value="NZ_JABBJJ010000080.1"/>
</dbReference>
<proteinExistence type="predicted"/>